<organism evidence="2 3">
    <name type="scientific">Bacillus paralicheniformis</name>
    <dbReference type="NCBI Taxonomy" id="1648923"/>
    <lineage>
        <taxon>Bacteria</taxon>
        <taxon>Bacillati</taxon>
        <taxon>Bacillota</taxon>
        <taxon>Bacilli</taxon>
        <taxon>Bacillales</taxon>
        <taxon>Bacillaceae</taxon>
        <taxon>Bacillus</taxon>
    </lineage>
</organism>
<dbReference type="RefSeq" id="WP_075213376.1">
    <property type="nucleotide sequence ID" value="NZ_LKPO01000029.1"/>
</dbReference>
<gene>
    <name evidence="2" type="ORF">B4121_4587</name>
</gene>
<reference evidence="2 3" key="1">
    <citation type="journal article" date="2016" name="Front. Microbiol.">
        <title>High-Level Heat Resistance of Spores of Bacillus amyloliquefaciens and Bacillus licheniformis Results from the Presence of a spoVA Operon in a Tn1546 Transposon.</title>
        <authorList>
            <person name="Berendsen E.M."/>
            <person name="Koning R.A."/>
            <person name="Boekhorst J."/>
            <person name="de Jong A."/>
            <person name="Kuipers O.P."/>
            <person name="Wells-Bennik M.H."/>
        </authorList>
    </citation>
    <scope>NUCLEOTIDE SEQUENCE [LARGE SCALE GENOMIC DNA]</scope>
    <source>
        <strain evidence="2 3">B4121</strain>
    </source>
</reference>
<evidence type="ECO:0000256" key="1">
    <source>
        <dbReference type="SAM" id="Coils"/>
    </source>
</evidence>
<dbReference type="EMBL" id="LKPO01000029">
    <property type="protein sequence ID" value="OLF86396.1"/>
    <property type="molecule type" value="Genomic_DNA"/>
</dbReference>
<dbReference type="AlphaFoldDB" id="A0A7Z0WV12"/>
<evidence type="ECO:0000313" key="3">
    <source>
        <dbReference type="Proteomes" id="UP000185604"/>
    </source>
</evidence>
<evidence type="ECO:0000313" key="2">
    <source>
        <dbReference type="EMBL" id="OLF86396.1"/>
    </source>
</evidence>
<accession>A0A7Z0WV12</accession>
<dbReference type="Proteomes" id="UP000185604">
    <property type="component" value="Unassembled WGS sequence"/>
</dbReference>
<proteinExistence type="predicted"/>
<name>A0A7Z0WV12_9BACI</name>
<sequence length="166" mass="19140">MKTDIAFGDLVAVDGYPDRIFFVDARRDIEETDDTGVSTYVEFDLTDAIHGEWILADAKDIRLVCRSQFVDEYLDGVDYENYPKPEGTAFHFAEFLPELPSADTIAKLSERLEKAGSEMAKDKTKKIDELLDEYNDYKRLEAMYGDEEYKAKQDEAKAKLKREVER</sequence>
<feature type="coiled-coil region" evidence="1">
    <location>
        <begin position="105"/>
        <end position="140"/>
    </location>
</feature>
<comment type="caution">
    <text evidence="2">The sequence shown here is derived from an EMBL/GenBank/DDBJ whole genome shotgun (WGS) entry which is preliminary data.</text>
</comment>
<protein>
    <submittedName>
        <fullName evidence="2">Uncharacterized protein</fullName>
    </submittedName>
</protein>
<keyword evidence="1" id="KW-0175">Coiled coil</keyword>